<evidence type="ECO:0000256" key="8">
    <source>
        <dbReference type="ARBA" id="ARBA00023033"/>
    </source>
</evidence>
<evidence type="ECO:0008006" key="14">
    <source>
        <dbReference type="Google" id="ProtNLM"/>
    </source>
</evidence>
<keyword evidence="13" id="KW-1185">Reference proteome</keyword>
<evidence type="ECO:0000256" key="6">
    <source>
        <dbReference type="ARBA" id="ARBA00023002"/>
    </source>
</evidence>
<gene>
    <name evidence="12" type="ORF">CVT24_006371</name>
</gene>
<comment type="similarity">
    <text evidence="3 10">Belongs to the cytochrome P450 family.</text>
</comment>
<name>A0A409YE51_9AGAR</name>
<evidence type="ECO:0000256" key="2">
    <source>
        <dbReference type="ARBA" id="ARBA00005179"/>
    </source>
</evidence>
<dbReference type="InterPro" id="IPR036396">
    <property type="entry name" value="Cyt_P450_sf"/>
</dbReference>
<dbReference type="PROSITE" id="PS00086">
    <property type="entry name" value="CYTOCHROME_P450"/>
    <property type="match status" value="1"/>
</dbReference>
<protein>
    <recommendedName>
        <fullName evidence="14">Cytochrome P450</fullName>
    </recommendedName>
</protein>
<evidence type="ECO:0000313" key="12">
    <source>
        <dbReference type="EMBL" id="PPR01296.1"/>
    </source>
</evidence>
<dbReference type="PANTHER" id="PTHR46300">
    <property type="entry name" value="P450, PUTATIVE (EUROFUNG)-RELATED-RELATED"/>
    <property type="match status" value="1"/>
</dbReference>
<dbReference type="Pfam" id="PF00067">
    <property type="entry name" value="p450"/>
    <property type="match status" value="1"/>
</dbReference>
<evidence type="ECO:0000313" key="13">
    <source>
        <dbReference type="Proteomes" id="UP000284842"/>
    </source>
</evidence>
<dbReference type="CDD" id="cd11065">
    <property type="entry name" value="CYP64-like"/>
    <property type="match status" value="1"/>
</dbReference>
<keyword evidence="6 10" id="KW-0560">Oxidoreductase</keyword>
<keyword evidence="8 10" id="KW-0503">Monooxygenase</keyword>
<dbReference type="GO" id="GO:0016705">
    <property type="term" value="F:oxidoreductase activity, acting on paired donors, with incorporation or reduction of molecular oxygen"/>
    <property type="evidence" value="ECO:0007669"/>
    <property type="project" value="InterPro"/>
</dbReference>
<dbReference type="GO" id="GO:0004497">
    <property type="term" value="F:monooxygenase activity"/>
    <property type="evidence" value="ECO:0007669"/>
    <property type="project" value="UniProtKB-KW"/>
</dbReference>
<keyword evidence="4 9" id="KW-0349">Heme</keyword>
<dbReference type="STRING" id="181874.A0A409YE51"/>
<evidence type="ECO:0000256" key="1">
    <source>
        <dbReference type="ARBA" id="ARBA00001971"/>
    </source>
</evidence>
<dbReference type="AlphaFoldDB" id="A0A409YE51"/>
<dbReference type="Gene3D" id="1.10.630.10">
    <property type="entry name" value="Cytochrome P450"/>
    <property type="match status" value="1"/>
</dbReference>
<dbReference type="OrthoDB" id="2789670at2759"/>
<keyword evidence="7 9" id="KW-0408">Iron</keyword>
<dbReference type="SUPFAM" id="SSF48264">
    <property type="entry name" value="Cytochrome P450"/>
    <property type="match status" value="1"/>
</dbReference>
<dbReference type="Proteomes" id="UP000284842">
    <property type="component" value="Unassembled WGS sequence"/>
</dbReference>
<comment type="cofactor">
    <cofactor evidence="1 9">
        <name>heme</name>
        <dbReference type="ChEBI" id="CHEBI:30413"/>
    </cofactor>
</comment>
<feature type="binding site" description="axial binding residue" evidence="9">
    <location>
        <position position="451"/>
    </location>
    <ligand>
        <name>heme</name>
        <dbReference type="ChEBI" id="CHEBI:30413"/>
    </ligand>
    <ligandPart>
        <name>Fe</name>
        <dbReference type="ChEBI" id="CHEBI:18248"/>
    </ligandPart>
</feature>
<dbReference type="InParanoid" id="A0A409YE51"/>
<dbReference type="InterPro" id="IPR001128">
    <property type="entry name" value="Cyt_P450"/>
</dbReference>
<evidence type="ECO:0000256" key="7">
    <source>
        <dbReference type="ARBA" id="ARBA00023004"/>
    </source>
</evidence>
<dbReference type="PANTHER" id="PTHR46300:SF7">
    <property type="entry name" value="P450, PUTATIVE (EUROFUNG)-RELATED"/>
    <property type="match status" value="1"/>
</dbReference>
<dbReference type="GO" id="GO:0005506">
    <property type="term" value="F:iron ion binding"/>
    <property type="evidence" value="ECO:0007669"/>
    <property type="project" value="InterPro"/>
</dbReference>
<dbReference type="EMBL" id="NHTK01001259">
    <property type="protein sequence ID" value="PPR01296.1"/>
    <property type="molecule type" value="Genomic_DNA"/>
</dbReference>
<dbReference type="GO" id="GO:0020037">
    <property type="term" value="F:heme binding"/>
    <property type="evidence" value="ECO:0007669"/>
    <property type="project" value="InterPro"/>
</dbReference>
<organism evidence="12 13">
    <name type="scientific">Panaeolus cyanescens</name>
    <dbReference type="NCBI Taxonomy" id="181874"/>
    <lineage>
        <taxon>Eukaryota</taxon>
        <taxon>Fungi</taxon>
        <taxon>Dikarya</taxon>
        <taxon>Basidiomycota</taxon>
        <taxon>Agaricomycotina</taxon>
        <taxon>Agaricomycetes</taxon>
        <taxon>Agaricomycetidae</taxon>
        <taxon>Agaricales</taxon>
        <taxon>Agaricineae</taxon>
        <taxon>Galeropsidaceae</taxon>
        <taxon>Panaeolus</taxon>
    </lineage>
</organism>
<keyword evidence="11" id="KW-0812">Transmembrane</keyword>
<accession>A0A409YE51</accession>
<sequence length="523" mass="60232">MTPQPDIRECWLMSYTLPITVLAAAITAYLLLSRGFGRSSKGLRYPPGPKPRFISGNAHDVPHGKPWVTFTNWSKKYGSGLIYFTIFRTKFMVINDYKVAFDLLDKRSTIYSDRPKSVMVDLIGWGFNMTFFNYGERWKEQRRLMHQNLNNRAVREWRQLQTDVTHRFLKKLVPNPNDWLYRIEHMTGSAIMKFTYGYELKEKDDYMPNVKKAIHALTTSQGVGFMVDVIPILRYVPSWFPGAQFKKFAKEYRPYSEAMLNKPFKQTKERWAAGSAPDSYVTRLLEEFGGAKITPEKQQVVRDSSAVLYGAGTDSTYSILSSFFLALTIHPEVQKKARDEIDRVVGTDRLPNYSDRESLPYIEALLKELYRWNPAAPLGPSHQILVDDEYDGYFIPAGTIIHPNIWAMTHNEQMYPEPFRFNPDRFIGLDEETAKEIDPKNFIFGFGRRVCVGQFFADQLIWLAVSCLIATFDIRKAKDQSGKEITPVPNYPNFVGKPDPFPCVVTLRNTNAAKLIDQLPVEV</sequence>
<keyword evidence="5 9" id="KW-0479">Metal-binding</keyword>
<comment type="pathway">
    <text evidence="2">Secondary metabolite biosynthesis.</text>
</comment>
<comment type="caution">
    <text evidence="12">The sequence shown here is derived from an EMBL/GenBank/DDBJ whole genome shotgun (WGS) entry which is preliminary data.</text>
</comment>
<dbReference type="InterPro" id="IPR050364">
    <property type="entry name" value="Cytochrome_P450_fung"/>
</dbReference>
<evidence type="ECO:0000256" key="9">
    <source>
        <dbReference type="PIRSR" id="PIRSR602401-1"/>
    </source>
</evidence>
<dbReference type="InterPro" id="IPR017972">
    <property type="entry name" value="Cyt_P450_CS"/>
</dbReference>
<keyword evidence="11" id="KW-1133">Transmembrane helix</keyword>
<evidence type="ECO:0000256" key="3">
    <source>
        <dbReference type="ARBA" id="ARBA00010617"/>
    </source>
</evidence>
<reference evidence="12 13" key="1">
    <citation type="journal article" date="2018" name="Evol. Lett.">
        <title>Horizontal gene cluster transfer increased hallucinogenic mushroom diversity.</title>
        <authorList>
            <person name="Reynolds H.T."/>
            <person name="Vijayakumar V."/>
            <person name="Gluck-Thaler E."/>
            <person name="Korotkin H.B."/>
            <person name="Matheny P.B."/>
            <person name="Slot J.C."/>
        </authorList>
    </citation>
    <scope>NUCLEOTIDE SEQUENCE [LARGE SCALE GENOMIC DNA]</scope>
    <source>
        <strain evidence="12 13">2629</strain>
    </source>
</reference>
<proteinExistence type="inferred from homology"/>
<evidence type="ECO:0000256" key="5">
    <source>
        <dbReference type="ARBA" id="ARBA00022723"/>
    </source>
</evidence>
<keyword evidence="11" id="KW-0472">Membrane</keyword>
<evidence type="ECO:0000256" key="4">
    <source>
        <dbReference type="ARBA" id="ARBA00022617"/>
    </source>
</evidence>
<dbReference type="InterPro" id="IPR002401">
    <property type="entry name" value="Cyt_P450_E_grp-I"/>
</dbReference>
<dbReference type="PRINTS" id="PR00463">
    <property type="entry name" value="EP450I"/>
</dbReference>
<evidence type="ECO:0000256" key="10">
    <source>
        <dbReference type="RuleBase" id="RU000461"/>
    </source>
</evidence>
<evidence type="ECO:0000256" key="11">
    <source>
        <dbReference type="SAM" id="Phobius"/>
    </source>
</evidence>
<feature type="transmembrane region" description="Helical" evidence="11">
    <location>
        <begin position="12"/>
        <end position="32"/>
    </location>
</feature>